<dbReference type="KEGG" id="mhi:Mhar_1389"/>
<gene>
    <name evidence="11" type="ordered locus">Mhar_1389</name>
</gene>
<dbReference type="HOGENOM" id="CLU_013430_3_3_2"/>
<dbReference type="Pfam" id="PF02579">
    <property type="entry name" value="Nitro_FeMo-Co"/>
    <property type="match status" value="1"/>
</dbReference>
<sequence>MRREVWDDAGGSEVGRERDRGGGPGAGRLKEPEAEGRAAATDSIASDPVARVALLSLLVNLSLVGIKLLLSEISGSLALRADAVHSVVDVFGSTALILGVVISGRRSKSFPYGLYKVENLVAVVISLLLFLTAYEIGREAMMGTAAEAAPGGWVLLAVAALVPVPLLFGSYEVRVGKKHSSPSLVADGRQFRADVLTELVVFAALAGQLVGLPLDRVAAGIIAVLIIRAGWEILVSGMRVLLDASIDSATLRRIEATIEAHPEVSIVEEVLGRNSGRYLFVEAKVAFRVTDLARAHQASQRIEGDIREAVPNVDRVLIHYEPKPKDHIRYAVALADLGGKVSRHFGESPYFALVDFDLKGRRVEGQTIISNPYRELEKGKGLKVAALLLAKKPDVVVAGESLAGKGPGYALAEAGVETVMTEAADLQEVVAEMGGA</sequence>
<dbReference type="InterPro" id="IPR027469">
    <property type="entry name" value="Cation_efflux_TMD_sf"/>
</dbReference>
<dbReference type="SUPFAM" id="SSF53146">
    <property type="entry name" value="Nitrogenase accessory factor-like"/>
    <property type="match status" value="1"/>
</dbReference>
<dbReference type="PANTHER" id="PTHR43840">
    <property type="entry name" value="MITOCHONDRIAL METAL TRANSPORTER 1-RELATED"/>
    <property type="match status" value="1"/>
</dbReference>
<dbReference type="PATRIC" id="fig|1110509.7.peg.1543"/>
<dbReference type="SUPFAM" id="SSF160240">
    <property type="entry name" value="Cation efflux protein cytoplasmic domain-like"/>
    <property type="match status" value="1"/>
</dbReference>
<keyword evidence="3 7" id="KW-0812">Transmembrane</keyword>
<keyword evidence="5 7" id="KW-0472">Membrane</keyword>
<dbReference type="GeneID" id="12510558"/>
<dbReference type="GO" id="GO:0008324">
    <property type="term" value="F:monoatomic cation transmembrane transporter activity"/>
    <property type="evidence" value="ECO:0007669"/>
    <property type="project" value="InterPro"/>
</dbReference>
<feature type="domain" description="Dinitrogenase iron-molybdenum cofactor biosynthesis" evidence="9">
    <location>
        <begin position="338"/>
        <end position="433"/>
    </location>
</feature>
<dbReference type="InterPro" id="IPR002524">
    <property type="entry name" value="Cation_efflux"/>
</dbReference>
<dbReference type="InterPro" id="IPR027470">
    <property type="entry name" value="Cation_efflux_CTD"/>
</dbReference>
<evidence type="ECO:0000256" key="2">
    <source>
        <dbReference type="ARBA" id="ARBA00022448"/>
    </source>
</evidence>
<dbReference type="GO" id="GO:0016020">
    <property type="term" value="C:membrane"/>
    <property type="evidence" value="ECO:0007669"/>
    <property type="project" value="UniProtKB-SubCell"/>
</dbReference>
<feature type="transmembrane region" description="Helical" evidence="7">
    <location>
        <begin position="83"/>
        <end position="102"/>
    </location>
</feature>
<reference evidence="11 12" key="1">
    <citation type="journal article" date="2012" name="PLoS ONE">
        <title>The genome characteristics and predicted function of methyl-group oxidation pathway in the obligate aceticlastic methanogens, Methanosaeta spp.</title>
        <authorList>
            <person name="Zhu J."/>
            <person name="Zheng H."/>
            <person name="Ai G."/>
            <person name="Zhang G."/>
            <person name="Liu D."/>
            <person name="Liu X."/>
            <person name="Dong X."/>
        </authorList>
    </citation>
    <scope>NUCLEOTIDE SEQUENCE [LARGE SCALE GENOMIC DNA]</scope>
    <source>
        <strain evidence="11 12">6Ac</strain>
    </source>
</reference>
<evidence type="ECO:0000313" key="11">
    <source>
        <dbReference type="EMBL" id="AET64753.1"/>
    </source>
</evidence>
<keyword evidence="4 7" id="KW-1133">Transmembrane helix</keyword>
<dbReference type="Gene3D" id="3.30.70.1350">
    <property type="entry name" value="Cation efflux protein, cytoplasmic domain"/>
    <property type="match status" value="1"/>
</dbReference>
<keyword evidence="12" id="KW-1185">Reference proteome</keyword>
<dbReference type="InterPro" id="IPR036837">
    <property type="entry name" value="Cation_efflux_CTD_sf"/>
</dbReference>
<evidence type="ECO:0000256" key="1">
    <source>
        <dbReference type="ARBA" id="ARBA00004141"/>
    </source>
</evidence>
<dbReference type="PANTHER" id="PTHR43840:SF15">
    <property type="entry name" value="MITOCHONDRIAL METAL TRANSPORTER 1-RELATED"/>
    <property type="match status" value="1"/>
</dbReference>
<dbReference type="Pfam" id="PF16916">
    <property type="entry name" value="ZT_dimer"/>
    <property type="match status" value="1"/>
</dbReference>
<feature type="region of interest" description="Disordered" evidence="6">
    <location>
        <begin position="1"/>
        <end position="34"/>
    </location>
</feature>
<keyword evidence="2" id="KW-0813">Transport</keyword>
<feature type="domain" description="Cation efflux protein transmembrane" evidence="8">
    <location>
        <begin position="54"/>
        <end position="242"/>
    </location>
</feature>
<dbReference type="Gene3D" id="1.20.1510.10">
    <property type="entry name" value="Cation efflux protein transmembrane domain"/>
    <property type="match status" value="1"/>
</dbReference>
<evidence type="ECO:0000259" key="8">
    <source>
        <dbReference type="Pfam" id="PF01545"/>
    </source>
</evidence>
<comment type="subcellular location">
    <subcellularLocation>
        <location evidence="1">Membrane</location>
        <topology evidence="1">Multi-pass membrane protein</topology>
    </subcellularLocation>
</comment>
<evidence type="ECO:0000256" key="5">
    <source>
        <dbReference type="ARBA" id="ARBA00023136"/>
    </source>
</evidence>
<dbReference type="InterPro" id="IPR058533">
    <property type="entry name" value="Cation_efflux_TM"/>
</dbReference>
<evidence type="ECO:0000313" key="12">
    <source>
        <dbReference type="Proteomes" id="UP000005877"/>
    </source>
</evidence>
<dbReference type="RefSeq" id="WP_014586937.1">
    <property type="nucleotide sequence ID" value="NC_017527.1"/>
</dbReference>
<dbReference type="EMBL" id="CP003117">
    <property type="protein sequence ID" value="AET64753.1"/>
    <property type="molecule type" value="Genomic_DNA"/>
</dbReference>
<dbReference type="InterPro" id="IPR003731">
    <property type="entry name" value="Di-Nase_FeMo-co_biosynth"/>
</dbReference>
<organism evidence="11 12">
    <name type="scientific">Methanothrix harundinacea (strain 6Ac)</name>
    <name type="common">Methanosaeta harundinacea</name>
    <dbReference type="NCBI Taxonomy" id="1110509"/>
    <lineage>
        <taxon>Archaea</taxon>
        <taxon>Methanobacteriati</taxon>
        <taxon>Methanobacteriota</taxon>
        <taxon>Stenosarchaea group</taxon>
        <taxon>Methanomicrobia</taxon>
        <taxon>Methanotrichales</taxon>
        <taxon>Methanotrichaceae</taxon>
        <taxon>Methanothrix</taxon>
    </lineage>
</organism>
<feature type="transmembrane region" description="Helical" evidence="7">
    <location>
        <begin position="114"/>
        <end position="133"/>
    </location>
</feature>
<protein>
    <submittedName>
        <fullName evidence="11">Cation diffusion facilitator family transporter</fullName>
    </submittedName>
</protein>
<dbReference type="SUPFAM" id="SSF161111">
    <property type="entry name" value="Cation efflux protein transmembrane domain-like"/>
    <property type="match status" value="1"/>
</dbReference>
<dbReference type="Gene3D" id="3.30.420.130">
    <property type="entry name" value="Dinitrogenase iron-molybdenum cofactor biosynthesis domain"/>
    <property type="match status" value="1"/>
</dbReference>
<feature type="transmembrane region" description="Helical" evidence="7">
    <location>
        <begin position="52"/>
        <end position="71"/>
    </location>
</feature>
<evidence type="ECO:0000256" key="7">
    <source>
        <dbReference type="SAM" id="Phobius"/>
    </source>
</evidence>
<evidence type="ECO:0000259" key="9">
    <source>
        <dbReference type="Pfam" id="PF02579"/>
    </source>
</evidence>
<feature type="transmembrane region" description="Helical" evidence="7">
    <location>
        <begin position="153"/>
        <end position="171"/>
    </location>
</feature>
<evidence type="ECO:0000256" key="4">
    <source>
        <dbReference type="ARBA" id="ARBA00022989"/>
    </source>
</evidence>
<evidence type="ECO:0000256" key="3">
    <source>
        <dbReference type="ARBA" id="ARBA00022692"/>
    </source>
</evidence>
<dbReference type="Proteomes" id="UP000005877">
    <property type="component" value="Chromosome"/>
</dbReference>
<dbReference type="AlphaFoldDB" id="G7WKC6"/>
<proteinExistence type="predicted"/>
<dbReference type="NCBIfam" id="TIGR01297">
    <property type="entry name" value="CDF"/>
    <property type="match status" value="1"/>
</dbReference>
<name>G7WKC6_METH6</name>
<evidence type="ECO:0000256" key="6">
    <source>
        <dbReference type="SAM" id="MobiDB-lite"/>
    </source>
</evidence>
<dbReference type="InterPro" id="IPR036105">
    <property type="entry name" value="DiNase_FeMo-co_biosyn_sf"/>
</dbReference>
<dbReference type="OrthoDB" id="8907at2157"/>
<evidence type="ECO:0000259" key="10">
    <source>
        <dbReference type="Pfam" id="PF16916"/>
    </source>
</evidence>
<dbReference type="InterPro" id="IPR050291">
    <property type="entry name" value="CDF_Transporter"/>
</dbReference>
<feature type="domain" description="Cation efflux protein cytoplasmic" evidence="10">
    <location>
        <begin position="247"/>
        <end position="322"/>
    </location>
</feature>
<dbReference type="STRING" id="1110509.Mhar_1389"/>
<dbReference type="Pfam" id="PF01545">
    <property type="entry name" value="Cation_efflux"/>
    <property type="match status" value="1"/>
</dbReference>
<accession>G7WKC6</accession>